<proteinExistence type="predicted"/>
<dbReference type="AlphaFoldDB" id="A0A3D9SG84"/>
<dbReference type="EMBL" id="QTTT01000001">
    <property type="protein sequence ID" value="REE94928.1"/>
    <property type="molecule type" value="Genomic_DNA"/>
</dbReference>
<gene>
    <name evidence="2" type="ORF">DFJ69_0297</name>
</gene>
<accession>A0A3D9SG84</accession>
<protein>
    <submittedName>
        <fullName evidence="2">Uncharacterized protein</fullName>
    </submittedName>
</protein>
<evidence type="ECO:0000256" key="1">
    <source>
        <dbReference type="SAM" id="MobiDB-lite"/>
    </source>
</evidence>
<organism evidence="2 3">
    <name type="scientific">Thermomonospora umbrina</name>
    <dbReference type="NCBI Taxonomy" id="111806"/>
    <lineage>
        <taxon>Bacteria</taxon>
        <taxon>Bacillati</taxon>
        <taxon>Actinomycetota</taxon>
        <taxon>Actinomycetes</taxon>
        <taxon>Streptosporangiales</taxon>
        <taxon>Thermomonosporaceae</taxon>
        <taxon>Thermomonospora</taxon>
    </lineage>
</organism>
<comment type="caution">
    <text evidence="2">The sequence shown here is derived from an EMBL/GenBank/DDBJ whole genome shotgun (WGS) entry which is preliminary data.</text>
</comment>
<evidence type="ECO:0000313" key="2">
    <source>
        <dbReference type="EMBL" id="REE94928.1"/>
    </source>
</evidence>
<feature type="region of interest" description="Disordered" evidence="1">
    <location>
        <begin position="227"/>
        <end position="255"/>
    </location>
</feature>
<name>A0A3D9SG84_9ACTN</name>
<feature type="region of interest" description="Disordered" evidence="1">
    <location>
        <begin position="268"/>
        <end position="291"/>
    </location>
</feature>
<sequence length="291" mass="30283">MRVFLGSGRRPPDGAAWSATPVIAAVAAWMPCSAGVGAAWAWPSWGGSVSRRGGTAVVAGAAAAGRSPGVLGGGVGTAVSLLVGWFAVQARLPLDLTGPGLFPVRLCRLRGLGPDLRTRSVAAVADRRADRRLGCAARLLARRRAGGGAIMGGARPLPCGHRSPSGRPRTCPATWSKDASPFDHDFHYALVPAGLASVGAGGDAYTVATSTMSVGVRRLPARFAPQKRCNRDDAYPPDQSSTAAGPSLWRGSKDPRNVVYLARRRSAWRRAATPSTRNDGLRPVSCYRAPG</sequence>
<keyword evidence="3" id="KW-1185">Reference proteome</keyword>
<reference evidence="2 3" key="1">
    <citation type="submission" date="2018-08" db="EMBL/GenBank/DDBJ databases">
        <title>Sequencing the genomes of 1000 actinobacteria strains.</title>
        <authorList>
            <person name="Klenk H.-P."/>
        </authorList>
    </citation>
    <scope>NUCLEOTIDE SEQUENCE [LARGE SCALE GENOMIC DNA]</scope>
    <source>
        <strain evidence="2 3">DSM 43927</strain>
    </source>
</reference>
<evidence type="ECO:0000313" key="3">
    <source>
        <dbReference type="Proteomes" id="UP000256661"/>
    </source>
</evidence>
<dbReference type="Proteomes" id="UP000256661">
    <property type="component" value="Unassembled WGS sequence"/>
</dbReference>